<proteinExistence type="predicted"/>
<gene>
    <name evidence="1" type="ORF">NUW54_g2934</name>
</gene>
<reference evidence="1" key="1">
    <citation type="submission" date="2022-08" db="EMBL/GenBank/DDBJ databases">
        <title>Genome Sequence of Pycnoporus sanguineus.</title>
        <authorList>
            <person name="Buettner E."/>
        </authorList>
    </citation>
    <scope>NUCLEOTIDE SEQUENCE</scope>
    <source>
        <strain evidence="1">CG-C14</strain>
    </source>
</reference>
<dbReference type="EMBL" id="JANSHE010000586">
    <property type="protein sequence ID" value="KAJ3009028.1"/>
    <property type="molecule type" value="Genomic_DNA"/>
</dbReference>
<protein>
    <submittedName>
        <fullName evidence="1">Uncharacterized protein</fullName>
    </submittedName>
</protein>
<sequence length="78" mass="8493">MSTVSGLTEAFSSPSGDFTMKHDGVVHHPLGGASYVYEKELLKPVLRNLGLVPQSARFPLSSPLLRPSPRSFHYHDGS</sequence>
<keyword evidence="2" id="KW-1185">Reference proteome</keyword>
<comment type="caution">
    <text evidence="1">The sequence shown here is derived from an EMBL/GenBank/DDBJ whole genome shotgun (WGS) entry which is preliminary data.</text>
</comment>
<dbReference type="Proteomes" id="UP001144978">
    <property type="component" value="Unassembled WGS sequence"/>
</dbReference>
<name>A0ACC1Q430_9APHY</name>
<organism evidence="1 2">
    <name type="scientific">Trametes sanguinea</name>
    <dbReference type="NCBI Taxonomy" id="158606"/>
    <lineage>
        <taxon>Eukaryota</taxon>
        <taxon>Fungi</taxon>
        <taxon>Dikarya</taxon>
        <taxon>Basidiomycota</taxon>
        <taxon>Agaricomycotina</taxon>
        <taxon>Agaricomycetes</taxon>
        <taxon>Polyporales</taxon>
        <taxon>Polyporaceae</taxon>
        <taxon>Trametes</taxon>
    </lineage>
</organism>
<accession>A0ACC1Q430</accession>
<evidence type="ECO:0000313" key="1">
    <source>
        <dbReference type="EMBL" id="KAJ3009028.1"/>
    </source>
</evidence>
<evidence type="ECO:0000313" key="2">
    <source>
        <dbReference type="Proteomes" id="UP001144978"/>
    </source>
</evidence>